<evidence type="ECO:0000313" key="6">
    <source>
        <dbReference type="Proteomes" id="UP001208938"/>
    </source>
</evidence>
<dbReference type="CDD" id="cd13665">
    <property type="entry name" value="PBP2_TRAP_Dctp3_4"/>
    <property type="match status" value="1"/>
</dbReference>
<evidence type="ECO:0000256" key="4">
    <source>
        <dbReference type="SAM" id="SignalP"/>
    </source>
</evidence>
<evidence type="ECO:0000256" key="3">
    <source>
        <dbReference type="ARBA" id="ARBA00022764"/>
    </source>
</evidence>
<keyword evidence="2 4" id="KW-0732">Signal</keyword>
<accession>A0ABT3GXH7</accession>
<dbReference type="Gene3D" id="3.40.190.170">
    <property type="entry name" value="Bacterial extracellular solute-binding protein, family 7"/>
    <property type="match status" value="1"/>
</dbReference>
<gene>
    <name evidence="5" type="ORF">OKW52_08265</name>
</gene>
<dbReference type="NCBIfam" id="NF037995">
    <property type="entry name" value="TRAP_S1"/>
    <property type="match status" value="1"/>
</dbReference>
<protein>
    <submittedName>
        <fullName evidence="5">TRAP transporter substrate-binding protein</fullName>
    </submittedName>
</protein>
<feature type="signal peptide" evidence="4">
    <location>
        <begin position="1"/>
        <end position="24"/>
    </location>
</feature>
<dbReference type="Proteomes" id="UP001208938">
    <property type="component" value="Unassembled WGS sequence"/>
</dbReference>
<dbReference type="SUPFAM" id="SSF53850">
    <property type="entry name" value="Periplasmic binding protein-like II"/>
    <property type="match status" value="1"/>
</dbReference>
<dbReference type="RefSeq" id="WP_264507676.1">
    <property type="nucleotide sequence ID" value="NZ_JAPDFL010000001.1"/>
</dbReference>
<dbReference type="InterPro" id="IPR038404">
    <property type="entry name" value="TRAP_DctP_sf"/>
</dbReference>
<evidence type="ECO:0000313" key="5">
    <source>
        <dbReference type="EMBL" id="MCW1932258.1"/>
    </source>
</evidence>
<dbReference type="PANTHER" id="PTHR33376">
    <property type="match status" value="1"/>
</dbReference>
<dbReference type="EMBL" id="JAPDFL010000001">
    <property type="protein sequence ID" value="MCW1932258.1"/>
    <property type="molecule type" value="Genomic_DNA"/>
</dbReference>
<proteinExistence type="predicted"/>
<evidence type="ECO:0000256" key="2">
    <source>
        <dbReference type="ARBA" id="ARBA00022729"/>
    </source>
</evidence>
<dbReference type="PANTHER" id="PTHR33376:SF15">
    <property type="entry name" value="BLL6794 PROTEIN"/>
    <property type="match status" value="1"/>
</dbReference>
<comment type="subcellular location">
    <subcellularLocation>
        <location evidence="1">Periplasm</location>
    </subcellularLocation>
</comment>
<dbReference type="Pfam" id="PF03480">
    <property type="entry name" value="DctP"/>
    <property type="match status" value="1"/>
</dbReference>
<evidence type="ECO:0000256" key="1">
    <source>
        <dbReference type="ARBA" id="ARBA00004418"/>
    </source>
</evidence>
<keyword evidence="3" id="KW-0574">Periplasm</keyword>
<name>A0ABT3GXH7_9RHOB</name>
<comment type="caution">
    <text evidence="5">The sequence shown here is derived from an EMBL/GenBank/DDBJ whole genome shotgun (WGS) entry which is preliminary data.</text>
</comment>
<sequence length="340" mass="35590">MNAISKLLGVTGLASALAFGAAEAQTVLTLNSWLPPSHPQVAQLMVPFAEDVARVTEGRVQIQILPAPLGPPSAAFDLALNGVADITYSVQGYTPGRFRTAALAELPFLSDDAVVSSVAYWRVQDAMLAQAGEYAGVKVLSVFTHGPGEIFSSSPIETVDDIDGLKIRVGSTVAHDLATLLGAVPIEGPSPRAYELLSQGVADGIFFPFETVNFFNLQDLVSSAFTAPGGIYNTAMFMVMNQGAWDRLSAEDQAAIEPLLGEALARRAGEMWNAADAAGRAAMADSVTFHQATEADVAQLRARFAPVVAANLALVSETGVDGAAAYQMLLDEVAALEAGH</sequence>
<keyword evidence="6" id="KW-1185">Reference proteome</keyword>
<reference evidence="5 6" key="1">
    <citation type="submission" date="2022-10" db="EMBL/GenBank/DDBJ databases">
        <title>Pararhodobacter sp. nov., isolated from marine algae.</title>
        <authorList>
            <person name="Choi B.J."/>
            <person name="Kim J.M."/>
            <person name="Lee J.K."/>
            <person name="Choi D.G."/>
            <person name="Jeon C.O."/>
        </authorList>
    </citation>
    <scope>NUCLEOTIDE SEQUENCE [LARGE SCALE GENOMIC DNA]</scope>
    <source>
        <strain evidence="5 6">ZQ420</strain>
    </source>
</reference>
<organism evidence="5 6">
    <name type="scientific">Pararhodobacter zhoushanensis</name>
    <dbReference type="NCBI Taxonomy" id="2479545"/>
    <lineage>
        <taxon>Bacteria</taxon>
        <taxon>Pseudomonadati</taxon>
        <taxon>Pseudomonadota</taxon>
        <taxon>Alphaproteobacteria</taxon>
        <taxon>Rhodobacterales</taxon>
        <taxon>Paracoccaceae</taxon>
        <taxon>Pararhodobacter</taxon>
    </lineage>
</organism>
<dbReference type="InterPro" id="IPR018389">
    <property type="entry name" value="DctP_fam"/>
</dbReference>
<feature type="chain" id="PRO_5045092439" evidence="4">
    <location>
        <begin position="25"/>
        <end position="340"/>
    </location>
</feature>